<name>A0ACC2GTS1_DALPE</name>
<dbReference type="Proteomes" id="UP001157502">
    <property type="component" value="Chromosome 9"/>
</dbReference>
<evidence type="ECO:0000313" key="1">
    <source>
        <dbReference type="EMBL" id="KAJ8007008.1"/>
    </source>
</evidence>
<evidence type="ECO:0000313" key="2">
    <source>
        <dbReference type="Proteomes" id="UP001157502"/>
    </source>
</evidence>
<protein>
    <submittedName>
        <fullName evidence="1">Uncharacterized protein</fullName>
    </submittedName>
</protein>
<gene>
    <name evidence="1" type="ORF">DPEC_G00113120</name>
</gene>
<proteinExistence type="predicted"/>
<keyword evidence="2" id="KW-1185">Reference proteome</keyword>
<accession>A0ACC2GTS1</accession>
<organism evidence="1 2">
    <name type="scientific">Dallia pectoralis</name>
    <name type="common">Alaska blackfish</name>
    <dbReference type="NCBI Taxonomy" id="75939"/>
    <lineage>
        <taxon>Eukaryota</taxon>
        <taxon>Metazoa</taxon>
        <taxon>Chordata</taxon>
        <taxon>Craniata</taxon>
        <taxon>Vertebrata</taxon>
        <taxon>Euteleostomi</taxon>
        <taxon>Actinopterygii</taxon>
        <taxon>Neopterygii</taxon>
        <taxon>Teleostei</taxon>
        <taxon>Protacanthopterygii</taxon>
        <taxon>Esociformes</taxon>
        <taxon>Umbridae</taxon>
        <taxon>Dallia</taxon>
    </lineage>
</organism>
<sequence>MDKRKKSTIKASSGPRLPVSALRLLVSPLRLMNSFVWHVVNQQNVMHYGKVEEFVTVVTEAVPKLLSFKQRVQLILGLRARMVLELFRNNQPNPEEIQRLLENMNVCASIGERDAEVEALQANFVSLVQTLLKNPYERKHFFQEEFPRQYGLKFDTALQALVGGLVFRLEQLLSVPDLSQIASMISGSPCDLEECGQSVSDPEHLKILLQHQSLQTKTQFVPLTSSVGDCVLSSLSFRLACDMPSAQPAFDKPVDSLEPTLSCPSPASFNDVEDLEMTSDNSDPAGADSQVETEEGGPTDHGEGTENAECESNEEIALSNSQEVFSSPQFVGCPVAEVTSQGATTVRSMLRTLRQQRLLTLNTSIVEASPSQTVIAANGNPTDNQPVELVNVHQWVSHIGSGDISLPSLLTFPDGYHVDIELESADTGLGSSVVIGVQETGPDPFERSIIRKRRPPKSMRLACSRKRDPATNTCLECGKSFLSRGRLEDHRRMHTGEKPFKCTSCCRFFRTSALLANHMKIHSDERPFSCDKCGKCFLRKAGLQNHHRVHTDARPYKCTICGKGFTQSQYCKRHMACHTSENTFSCTHCPKSFPTQFQLSAHERWHTMDRPYACEQCGLRFFMPSLLKRHMGYHIGNRQFLCAQCGRTFVYEFELRRHQKDHEPGPMLPCPVCQKMFGNNSLLQAHIRRHSSEKPYRCDICDKTFKDSGGLRIHKRGLHSNERPYSCGECGKSYKLHTHLREHKFKHTGEGHTCDQCGKAFR</sequence>
<dbReference type="EMBL" id="CM055736">
    <property type="protein sequence ID" value="KAJ8007008.1"/>
    <property type="molecule type" value="Genomic_DNA"/>
</dbReference>
<reference evidence="1" key="1">
    <citation type="submission" date="2021-05" db="EMBL/GenBank/DDBJ databases">
        <authorList>
            <person name="Pan Q."/>
            <person name="Jouanno E."/>
            <person name="Zahm M."/>
            <person name="Klopp C."/>
            <person name="Cabau C."/>
            <person name="Louis A."/>
            <person name="Berthelot C."/>
            <person name="Parey E."/>
            <person name="Roest Crollius H."/>
            <person name="Montfort J."/>
            <person name="Robinson-Rechavi M."/>
            <person name="Bouchez O."/>
            <person name="Lampietro C."/>
            <person name="Lopez Roques C."/>
            <person name="Donnadieu C."/>
            <person name="Postlethwait J."/>
            <person name="Bobe J."/>
            <person name="Dillon D."/>
            <person name="Chandos A."/>
            <person name="von Hippel F."/>
            <person name="Guiguen Y."/>
        </authorList>
    </citation>
    <scope>NUCLEOTIDE SEQUENCE</scope>
    <source>
        <strain evidence="1">YG-Jan2019</strain>
    </source>
</reference>
<comment type="caution">
    <text evidence="1">The sequence shown here is derived from an EMBL/GenBank/DDBJ whole genome shotgun (WGS) entry which is preliminary data.</text>
</comment>